<reference evidence="1" key="1">
    <citation type="submission" date="2023-06" db="EMBL/GenBank/DDBJ databases">
        <authorList>
            <consortium name="Lawrence Berkeley National Laboratory"/>
            <person name="Ahrendt S."/>
            <person name="Sahu N."/>
            <person name="Indic B."/>
            <person name="Wong-Bajracharya J."/>
            <person name="Merenyi Z."/>
            <person name="Ke H.-M."/>
            <person name="Monk M."/>
            <person name="Kocsube S."/>
            <person name="Drula E."/>
            <person name="Lipzen A."/>
            <person name="Balint B."/>
            <person name="Henrissat B."/>
            <person name="Andreopoulos B."/>
            <person name="Martin F.M."/>
            <person name="Harder C.B."/>
            <person name="Rigling D."/>
            <person name="Ford K.L."/>
            <person name="Foster G.D."/>
            <person name="Pangilinan J."/>
            <person name="Papanicolaou A."/>
            <person name="Barry K."/>
            <person name="LaButti K."/>
            <person name="Viragh M."/>
            <person name="Koriabine M."/>
            <person name="Yan M."/>
            <person name="Riley R."/>
            <person name="Champramary S."/>
            <person name="Plett K.L."/>
            <person name="Tsai I.J."/>
            <person name="Slot J."/>
            <person name="Sipos G."/>
            <person name="Plett J."/>
            <person name="Nagy L.G."/>
            <person name="Grigoriev I.V."/>
        </authorList>
    </citation>
    <scope>NUCLEOTIDE SEQUENCE</scope>
    <source>
        <strain evidence="1">FPL87.14</strain>
    </source>
</reference>
<sequence>MAVNHVSVNGVVVDAVRLRRQSPSFISFQFARCLGFSASPRHHLPVAVYEHGRNCGVAFVNFLVVDNLSEDIWLGSNWRAYIGELIPHSHPTDDVEQDVTLCGGVFLHEPVSTFDPGSGVGPMISDSSSHPPVTPCPVPDIWRDHSPTRNAPYSPPVESSVLFVDDVENECYATTFAAELHIPYTERPHMEYLRDLLFGLSENVLHLFVNSSSSIHSTLASHGIGHEGLSMDECCLLYASHMVTGDFFPGMCHPVPTLYNTAIDGH</sequence>
<evidence type="ECO:0000313" key="1">
    <source>
        <dbReference type="EMBL" id="KAK0440300.1"/>
    </source>
</evidence>
<accession>A0AA39MNV2</accession>
<name>A0AA39MNV2_9AGAR</name>
<gene>
    <name evidence="1" type="ORF">EV421DRAFT_1737369</name>
</gene>
<evidence type="ECO:0000313" key="2">
    <source>
        <dbReference type="Proteomes" id="UP001175226"/>
    </source>
</evidence>
<dbReference type="Proteomes" id="UP001175226">
    <property type="component" value="Unassembled WGS sequence"/>
</dbReference>
<keyword evidence="2" id="KW-1185">Reference proteome</keyword>
<protein>
    <submittedName>
        <fullName evidence="1">Uncharacterized protein</fullName>
    </submittedName>
</protein>
<organism evidence="1 2">
    <name type="scientific">Armillaria borealis</name>
    <dbReference type="NCBI Taxonomy" id="47425"/>
    <lineage>
        <taxon>Eukaryota</taxon>
        <taxon>Fungi</taxon>
        <taxon>Dikarya</taxon>
        <taxon>Basidiomycota</taxon>
        <taxon>Agaricomycotina</taxon>
        <taxon>Agaricomycetes</taxon>
        <taxon>Agaricomycetidae</taxon>
        <taxon>Agaricales</taxon>
        <taxon>Marasmiineae</taxon>
        <taxon>Physalacriaceae</taxon>
        <taxon>Armillaria</taxon>
    </lineage>
</organism>
<proteinExistence type="predicted"/>
<comment type="caution">
    <text evidence="1">The sequence shown here is derived from an EMBL/GenBank/DDBJ whole genome shotgun (WGS) entry which is preliminary data.</text>
</comment>
<dbReference type="EMBL" id="JAUEPT010000034">
    <property type="protein sequence ID" value="KAK0440300.1"/>
    <property type="molecule type" value="Genomic_DNA"/>
</dbReference>
<dbReference type="AlphaFoldDB" id="A0AA39MNV2"/>